<name>A0ABR7H5G4_9FIRM</name>
<evidence type="ECO:0000256" key="3">
    <source>
        <dbReference type="ARBA" id="ARBA00022741"/>
    </source>
</evidence>
<dbReference type="Pfam" id="PF00005">
    <property type="entry name" value="ABC_tran"/>
    <property type="match status" value="1"/>
</dbReference>
<evidence type="ECO:0000256" key="6">
    <source>
        <dbReference type="ARBA" id="ARBA00023136"/>
    </source>
</evidence>
<dbReference type="PANTHER" id="PTHR43394">
    <property type="entry name" value="ATP-DEPENDENT PERMEASE MDL1, MITOCHONDRIAL"/>
    <property type="match status" value="1"/>
</dbReference>
<gene>
    <name evidence="10" type="ORF">H8S75_10765</name>
</gene>
<evidence type="ECO:0000256" key="5">
    <source>
        <dbReference type="ARBA" id="ARBA00022989"/>
    </source>
</evidence>
<dbReference type="InterPro" id="IPR039421">
    <property type="entry name" value="Type_1_exporter"/>
</dbReference>
<dbReference type="PANTHER" id="PTHR43394:SF1">
    <property type="entry name" value="ATP-BINDING CASSETTE SUB-FAMILY B MEMBER 10, MITOCHONDRIAL"/>
    <property type="match status" value="1"/>
</dbReference>
<dbReference type="Pfam" id="PF00664">
    <property type="entry name" value="ABC_membrane"/>
    <property type="match status" value="1"/>
</dbReference>
<feature type="transmembrane region" description="Helical" evidence="7">
    <location>
        <begin position="243"/>
        <end position="264"/>
    </location>
</feature>
<proteinExistence type="predicted"/>
<evidence type="ECO:0000259" key="8">
    <source>
        <dbReference type="PROSITE" id="PS50893"/>
    </source>
</evidence>
<evidence type="ECO:0000256" key="7">
    <source>
        <dbReference type="SAM" id="Phobius"/>
    </source>
</evidence>
<dbReference type="GO" id="GO:0005524">
    <property type="term" value="F:ATP binding"/>
    <property type="evidence" value="ECO:0007669"/>
    <property type="project" value="UniProtKB-KW"/>
</dbReference>
<dbReference type="Proteomes" id="UP000634672">
    <property type="component" value="Unassembled WGS sequence"/>
</dbReference>
<dbReference type="Gene3D" id="3.40.50.300">
    <property type="entry name" value="P-loop containing nucleotide triphosphate hydrolases"/>
    <property type="match status" value="1"/>
</dbReference>
<dbReference type="InterPro" id="IPR027417">
    <property type="entry name" value="P-loop_NTPase"/>
</dbReference>
<dbReference type="Gene3D" id="1.20.1560.10">
    <property type="entry name" value="ABC transporter type 1, transmembrane domain"/>
    <property type="match status" value="1"/>
</dbReference>
<keyword evidence="11" id="KW-1185">Reference proteome</keyword>
<dbReference type="SUPFAM" id="SSF52540">
    <property type="entry name" value="P-loop containing nucleoside triphosphate hydrolases"/>
    <property type="match status" value="1"/>
</dbReference>
<feature type="transmembrane region" description="Helical" evidence="7">
    <location>
        <begin position="21"/>
        <end position="41"/>
    </location>
</feature>
<dbReference type="InterPro" id="IPR003593">
    <property type="entry name" value="AAA+_ATPase"/>
</dbReference>
<dbReference type="SMART" id="SM00382">
    <property type="entry name" value="AAA"/>
    <property type="match status" value="1"/>
</dbReference>
<dbReference type="CDD" id="cd18548">
    <property type="entry name" value="ABC_6TM_Tm287_like"/>
    <property type="match status" value="1"/>
</dbReference>
<organism evidence="10 11">
    <name type="scientific">Hungatella hominis</name>
    <dbReference type="NCBI Taxonomy" id="2763050"/>
    <lineage>
        <taxon>Bacteria</taxon>
        <taxon>Bacillati</taxon>
        <taxon>Bacillota</taxon>
        <taxon>Clostridia</taxon>
        <taxon>Lachnospirales</taxon>
        <taxon>Lachnospiraceae</taxon>
        <taxon>Hungatella</taxon>
    </lineage>
</organism>
<keyword evidence="3" id="KW-0547">Nucleotide-binding</keyword>
<dbReference type="InterPro" id="IPR036640">
    <property type="entry name" value="ABC1_TM_sf"/>
</dbReference>
<dbReference type="PROSITE" id="PS50929">
    <property type="entry name" value="ABC_TM1F"/>
    <property type="match status" value="1"/>
</dbReference>
<dbReference type="RefSeq" id="WP_187021475.1">
    <property type="nucleotide sequence ID" value="NZ_JACOPB010000004.1"/>
</dbReference>
<evidence type="ECO:0000256" key="2">
    <source>
        <dbReference type="ARBA" id="ARBA00022692"/>
    </source>
</evidence>
<evidence type="ECO:0000313" key="10">
    <source>
        <dbReference type="EMBL" id="MBC5708430.1"/>
    </source>
</evidence>
<evidence type="ECO:0000259" key="9">
    <source>
        <dbReference type="PROSITE" id="PS50929"/>
    </source>
</evidence>
<keyword evidence="2 7" id="KW-0812">Transmembrane</keyword>
<dbReference type="PROSITE" id="PS00211">
    <property type="entry name" value="ABC_TRANSPORTER_1"/>
    <property type="match status" value="1"/>
</dbReference>
<feature type="transmembrane region" description="Helical" evidence="7">
    <location>
        <begin position="53"/>
        <end position="74"/>
    </location>
</feature>
<dbReference type="InterPro" id="IPR003439">
    <property type="entry name" value="ABC_transporter-like_ATP-bd"/>
</dbReference>
<keyword evidence="6 7" id="KW-0472">Membrane</keyword>
<keyword evidence="4 10" id="KW-0067">ATP-binding</keyword>
<protein>
    <submittedName>
        <fullName evidence="10">ABC transporter ATP-binding protein</fullName>
    </submittedName>
</protein>
<comment type="subcellular location">
    <subcellularLocation>
        <location evidence="1">Cell membrane</location>
        <topology evidence="1">Multi-pass membrane protein</topology>
    </subcellularLocation>
</comment>
<dbReference type="PROSITE" id="PS50893">
    <property type="entry name" value="ABC_TRANSPORTER_2"/>
    <property type="match status" value="1"/>
</dbReference>
<comment type="caution">
    <text evidence="10">The sequence shown here is derived from an EMBL/GenBank/DDBJ whole genome shotgun (WGS) entry which is preliminary data.</text>
</comment>
<feature type="transmembrane region" description="Helical" evidence="7">
    <location>
        <begin position="276"/>
        <end position="297"/>
    </location>
</feature>
<dbReference type="EMBL" id="JACOPB010000004">
    <property type="protein sequence ID" value="MBC5708430.1"/>
    <property type="molecule type" value="Genomic_DNA"/>
</dbReference>
<evidence type="ECO:0000256" key="1">
    <source>
        <dbReference type="ARBA" id="ARBA00004651"/>
    </source>
</evidence>
<evidence type="ECO:0000256" key="4">
    <source>
        <dbReference type="ARBA" id="ARBA00022840"/>
    </source>
</evidence>
<feature type="domain" description="ABC transmembrane type-1" evidence="9">
    <location>
        <begin position="17"/>
        <end position="299"/>
    </location>
</feature>
<dbReference type="InterPro" id="IPR011527">
    <property type="entry name" value="ABC1_TM_dom"/>
</dbReference>
<dbReference type="SUPFAM" id="SSF90123">
    <property type="entry name" value="ABC transporter transmembrane region"/>
    <property type="match status" value="1"/>
</dbReference>
<evidence type="ECO:0000313" key="11">
    <source>
        <dbReference type="Proteomes" id="UP000634672"/>
    </source>
</evidence>
<sequence>MIKTLLKQVKQYKKESLLTPLFTALEVLMEVLIPFITASIIDKGIEQGNIGQVYFYGGLMLIMAFLSLLSGVLAGKYAAAASSGFACNLRDGMYENIQRFSFSNIDKYSTAGLVTRMTTDVTNVQNSYQMILRIAVRAPLMLVCSMAMCFLINVRLSLIFLAAIVVLAAALGLIMTRTTKIFDEVFRKYDDLNASVQENVSAIRVVKAFVREEHENNKFTRAAENLYRLFVKAEGLLALNNPVIMLVVYGCIISLSWFGAKFIVVGGLTTGELTSMFSYVMSVLMSLMMLSMIFVMVTMSAASGRRIAQVLDEKADLTNPENPLMSIPDGSISFSHVSFSYKHGSGEETLHDIDLQIRPGETIGIIGGTGSGKTSLVNLISRLYDVDKGVVRVGGNDVRCYDMEVLRDQVAVVLQKNVLFSGTILDNLRWGREDATWDECREACRQACADEFIEQFPDQYETWIEQGGNNVSGGQKQRLCIARALLKKPKILILDDSTSAVDTATDAKIRKSFVQKIPGTTKLVIAQRISSVQDADRILVLDDGRISGFDTHENLLKTNEIYCEIYETQMKGGGDFDQPLTAAETGKDGVRV</sequence>
<accession>A0ABR7H5G4</accession>
<feature type="domain" description="ABC transporter" evidence="8">
    <location>
        <begin position="332"/>
        <end position="568"/>
    </location>
</feature>
<feature type="transmembrane region" description="Helical" evidence="7">
    <location>
        <begin position="159"/>
        <end position="178"/>
    </location>
</feature>
<dbReference type="InterPro" id="IPR017871">
    <property type="entry name" value="ABC_transporter-like_CS"/>
</dbReference>
<keyword evidence="5 7" id="KW-1133">Transmembrane helix</keyword>
<reference evidence="10 11" key="1">
    <citation type="submission" date="2020-08" db="EMBL/GenBank/DDBJ databases">
        <title>Genome public.</title>
        <authorList>
            <person name="Liu C."/>
            <person name="Sun Q."/>
        </authorList>
    </citation>
    <scope>NUCLEOTIDE SEQUENCE [LARGE SCALE GENOMIC DNA]</scope>
    <source>
        <strain evidence="10 11">NSJ-66</strain>
    </source>
</reference>